<keyword evidence="2" id="KW-1185">Reference proteome</keyword>
<evidence type="ECO:0000313" key="2">
    <source>
        <dbReference type="Proteomes" id="UP000230002"/>
    </source>
</evidence>
<protein>
    <submittedName>
        <fullName evidence="1">Uncharacterized protein</fullName>
    </submittedName>
</protein>
<sequence>MTSQTSELDEKKQAIVEEISELNLLGWNPDPRFPLIPLVDLWLELEEHIPVDGILSPVDWYNEEEQIVSIILDGLARRSAAASTVTPTDDYSGSQDGDLTVVLSSQSGSDRSQDEIPYGNNQRGWRPRAVLQKMRSGATWVLRRTVCALLCLGRSSGGD</sequence>
<reference evidence="1 2" key="1">
    <citation type="journal article" date="2015" name="Sci. Rep.">
        <title>Chromosome-level genome map provides insights into diverse defense mechanisms in the medicinal fungus Ganoderma sinense.</title>
        <authorList>
            <person name="Zhu Y."/>
            <person name="Xu J."/>
            <person name="Sun C."/>
            <person name="Zhou S."/>
            <person name="Xu H."/>
            <person name="Nelson D.R."/>
            <person name="Qian J."/>
            <person name="Song J."/>
            <person name="Luo H."/>
            <person name="Xiang L."/>
            <person name="Li Y."/>
            <person name="Xu Z."/>
            <person name="Ji A."/>
            <person name="Wang L."/>
            <person name="Lu S."/>
            <person name="Hayward A."/>
            <person name="Sun W."/>
            <person name="Li X."/>
            <person name="Schwartz D.C."/>
            <person name="Wang Y."/>
            <person name="Chen S."/>
        </authorList>
    </citation>
    <scope>NUCLEOTIDE SEQUENCE [LARGE SCALE GENOMIC DNA]</scope>
    <source>
        <strain evidence="1 2">ZZ0214-1</strain>
    </source>
</reference>
<dbReference type="Proteomes" id="UP000230002">
    <property type="component" value="Unassembled WGS sequence"/>
</dbReference>
<name>A0A2G8SIT0_9APHY</name>
<dbReference type="OrthoDB" id="2757874at2759"/>
<dbReference type="EMBL" id="AYKW01000007">
    <property type="protein sequence ID" value="PIL33674.1"/>
    <property type="molecule type" value="Genomic_DNA"/>
</dbReference>
<comment type="caution">
    <text evidence="1">The sequence shown here is derived from an EMBL/GenBank/DDBJ whole genome shotgun (WGS) entry which is preliminary data.</text>
</comment>
<proteinExistence type="predicted"/>
<gene>
    <name evidence="1" type="ORF">GSI_04298</name>
</gene>
<evidence type="ECO:0000313" key="1">
    <source>
        <dbReference type="EMBL" id="PIL33674.1"/>
    </source>
</evidence>
<organism evidence="1 2">
    <name type="scientific">Ganoderma sinense ZZ0214-1</name>
    <dbReference type="NCBI Taxonomy" id="1077348"/>
    <lineage>
        <taxon>Eukaryota</taxon>
        <taxon>Fungi</taxon>
        <taxon>Dikarya</taxon>
        <taxon>Basidiomycota</taxon>
        <taxon>Agaricomycotina</taxon>
        <taxon>Agaricomycetes</taxon>
        <taxon>Polyporales</taxon>
        <taxon>Polyporaceae</taxon>
        <taxon>Ganoderma</taxon>
    </lineage>
</organism>
<accession>A0A2G8SIT0</accession>
<dbReference type="AlphaFoldDB" id="A0A2G8SIT0"/>